<evidence type="ECO:0000313" key="1">
    <source>
        <dbReference type="EMBL" id="AGS04626.1"/>
    </source>
</evidence>
<sequence length="111" mass="12450">MSLSKNEKHLLRRLGLGKENAKTTKEIIRGLPITERGARDILRRLAIKYSIPITGLRNKATNGVFIATTQTELLEGVTSLINQISEEQKRVTALANSDPEKSRELIKELLE</sequence>
<dbReference type="AlphaFoldDB" id="A0AB33AJ97"/>
<evidence type="ECO:0000313" key="2">
    <source>
        <dbReference type="Proteomes" id="UP000015268"/>
    </source>
</evidence>
<gene>
    <name evidence="1" type="ORF">KE3_0033</name>
</gene>
<name>A0AB33AJ97_9STRE</name>
<accession>A0AB33AJ97</accession>
<protein>
    <submittedName>
        <fullName evidence="1">Phage protein</fullName>
    </submittedName>
</protein>
<dbReference type="Proteomes" id="UP000015268">
    <property type="component" value="Chromosome"/>
</dbReference>
<dbReference type="GeneID" id="64017883"/>
<proteinExistence type="predicted"/>
<keyword evidence="2" id="KW-1185">Reference proteome</keyword>
<dbReference type="EMBL" id="CP003025">
    <property type="protein sequence ID" value="AGS04626.1"/>
    <property type="molecule type" value="Genomic_DNA"/>
</dbReference>
<reference evidence="1 2" key="1">
    <citation type="journal article" date="2013" name="BMC Microbiol.">
        <title>Dynamics of fecal microbial communities in children with diarrhea of unknown etiology and genomic analysis of associated Streptococcus lutetiensis.</title>
        <authorList>
            <person name="Jin D."/>
            <person name="Chen C."/>
            <person name="Li L."/>
            <person name="Lu S."/>
            <person name="Li Z."/>
            <person name="Zhou Z."/>
            <person name="Jing H."/>
            <person name="Xu Y."/>
            <person name="Du P."/>
            <person name="Wang H."/>
            <person name="Xiong Y."/>
            <person name="Zheng H."/>
            <person name="Bai X."/>
            <person name="Sun H."/>
            <person name="Wang L."/>
            <person name="Ye C."/>
            <person name="Gottschalk M."/>
            <person name="Xu J."/>
        </authorList>
    </citation>
    <scope>NUCLEOTIDE SEQUENCE [LARGE SCALE GENOMIC DNA]</scope>
    <source>
        <strain evidence="1 2">033</strain>
    </source>
</reference>
<dbReference type="RefSeq" id="WP_020915973.1">
    <property type="nucleotide sequence ID" value="NC_021900.1"/>
</dbReference>
<dbReference type="KEGG" id="slu:KE3_0033"/>
<organism evidence="1 2">
    <name type="scientific">Streptococcus lutetiensis 033</name>
    <dbReference type="NCBI Taxonomy" id="1076934"/>
    <lineage>
        <taxon>Bacteria</taxon>
        <taxon>Bacillati</taxon>
        <taxon>Bacillota</taxon>
        <taxon>Bacilli</taxon>
        <taxon>Lactobacillales</taxon>
        <taxon>Streptococcaceae</taxon>
        <taxon>Streptococcus</taxon>
    </lineage>
</organism>